<feature type="transmembrane region" description="Helical" evidence="1">
    <location>
        <begin position="6"/>
        <end position="26"/>
    </location>
</feature>
<dbReference type="Proteomes" id="UP000054908">
    <property type="component" value="Unassembled WGS sequence"/>
</dbReference>
<feature type="transmembrane region" description="Helical" evidence="1">
    <location>
        <begin position="97"/>
        <end position="117"/>
    </location>
</feature>
<evidence type="ECO:0000313" key="3">
    <source>
        <dbReference type="Proteomes" id="UP000054908"/>
    </source>
</evidence>
<evidence type="ECO:0008006" key="4">
    <source>
        <dbReference type="Google" id="ProtNLM"/>
    </source>
</evidence>
<evidence type="ECO:0000256" key="1">
    <source>
        <dbReference type="SAM" id="Phobius"/>
    </source>
</evidence>
<feature type="transmembrane region" description="Helical" evidence="1">
    <location>
        <begin position="60"/>
        <end position="77"/>
    </location>
</feature>
<proteinExistence type="predicted"/>
<feature type="transmembrane region" description="Helical" evidence="1">
    <location>
        <begin position="189"/>
        <end position="210"/>
    </location>
</feature>
<gene>
    <name evidence="2" type="ORF">Lmac_1286</name>
</gene>
<evidence type="ECO:0000313" key="2">
    <source>
        <dbReference type="EMBL" id="KTD27038.1"/>
    </source>
</evidence>
<dbReference type="RefSeq" id="WP_058452066.1">
    <property type="nucleotide sequence ID" value="NZ_CAAAIB010000009.1"/>
</dbReference>
<protein>
    <recommendedName>
        <fullName evidence="4">Transmembrane protein</fullName>
    </recommendedName>
</protein>
<dbReference type="AlphaFoldDB" id="A0A0W0W4B0"/>
<comment type="caution">
    <text evidence="2">The sequence shown here is derived from an EMBL/GenBank/DDBJ whole genome shotgun (WGS) entry which is preliminary data.</text>
</comment>
<sequence length="364" mass="41480">MKKECLNTALCFFILLCLSGLVRYFYKKEPRPSTADGSIVMAIGIFSFDALLKLPLVSRGFTQLVTLELLIVWLFLVKNYLNQSLHGGFKCLINHTAGQFGIGTWVAGSSILALLFFRDFTCYRFIAWLCAFLAFIIWLPYLALSVCNLWLIVTRQRKVHIGIMLLATVSTQSIVLLTYFMFATTIPRLAYQAVIVLGYSLYFTGLFIIVRYLLYSRLSRIILGWHSTNSILHGALSISGLAAATTKVISDQLIIVTWFLATGFLLLVEGISVIKGIYRFRRAGFTEGILVYDVSQWARVFTLGMYYTFNLSLITHQVYVNPLIQWVAYYGQYGVLGIVLFELVNYFYYYLSSKRIDVHFAYKG</sequence>
<keyword evidence="1" id="KW-0472">Membrane</keyword>
<dbReference type="OrthoDB" id="2734473at2"/>
<feature type="transmembrane region" description="Helical" evidence="1">
    <location>
        <begin position="163"/>
        <end position="183"/>
    </location>
</feature>
<feature type="transmembrane region" description="Helical" evidence="1">
    <location>
        <begin position="255"/>
        <end position="278"/>
    </location>
</feature>
<accession>A0A0W0W4B0</accession>
<reference evidence="2 3" key="1">
    <citation type="submission" date="2015-11" db="EMBL/GenBank/DDBJ databases">
        <title>Genomic analysis of 38 Legionella species identifies large and diverse effector repertoires.</title>
        <authorList>
            <person name="Burstein D."/>
            <person name="Amaro F."/>
            <person name="Zusman T."/>
            <person name="Lifshitz Z."/>
            <person name="Cohen O."/>
            <person name="Gilbert J.A."/>
            <person name="Pupko T."/>
            <person name="Shuman H.A."/>
            <person name="Segal G."/>
        </authorList>
    </citation>
    <scope>NUCLEOTIDE SEQUENCE [LARGE SCALE GENOMIC DNA]</scope>
    <source>
        <strain evidence="2 3">PX-1-G2-E2</strain>
    </source>
</reference>
<feature type="transmembrane region" description="Helical" evidence="1">
    <location>
        <begin position="123"/>
        <end position="151"/>
    </location>
</feature>
<keyword evidence="3" id="KW-1185">Reference proteome</keyword>
<dbReference type="EMBL" id="LNYL01000033">
    <property type="protein sequence ID" value="KTD27038.1"/>
    <property type="molecule type" value="Genomic_DNA"/>
</dbReference>
<keyword evidence="1" id="KW-1133">Transmembrane helix</keyword>
<feature type="transmembrane region" description="Helical" evidence="1">
    <location>
        <begin position="329"/>
        <end position="351"/>
    </location>
</feature>
<dbReference type="PATRIC" id="fig|466.6.peg.1363"/>
<name>A0A0W0W4B0_9GAMM</name>
<organism evidence="2 3">
    <name type="scientific">Legionella maceachernii</name>
    <dbReference type="NCBI Taxonomy" id="466"/>
    <lineage>
        <taxon>Bacteria</taxon>
        <taxon>Pseudomonadati</taxon>
        <taxon>Pseudomonadota</taxon>
        <taxon>Gammaproteobacteria</taxon>
        <taxon>Legionellales</taxon>
        <taxon>Legionellaceae</taxon>
        <taxon>Legionella</taxon>
    </lineage>
</organism>
<feature type="transmembrane region" description="Helical" evidence="1">
    <location>
        <begin position="231"/>
        <end position="249"/>
    </location>
</feature>
<keyword evidence="1" id="KW-0812">Transmembrane</keyword>
<feature type="transmembrane region" description="Helical" evidence="1">
    <location>
        <begin position="290"/>
        <end position="309"/>
    </location>
</feature>